<dbReference type="Proteomes" id="UP000027195">
    <property type="component" value="Unassembled WGS sequence"/>
</dbReference>
<evidence type="ECO:0000313" key="1">
    <source>
        <dbReference type="EMBL" id="KDQ11302.1"/>
    </source>
</evidence>
<proteinExistence type="predicted"/>
<dbReference type="InParanoid" id="A0A067MHC7"/>
<name>A0A067MHC7_BOTB1</name>
<accession>A0A067MHC7</accession>
<organism evidence="1 2">
    <name type="scientific">Botryobasidium botryosum (strain FD-172 SS1)</name>
    <dbReference type="NCBI Taxonomy" id="930990"/>
    <lineage>
        <taxon>Eukaryota</taxon>
        <taxon>Fungi</taxon>
        <taxon>Dikarya</taxon>
        <taxon>Basidiomycota</taxon>
        <taxon>Agaricomycotina</taxon>
        <taxon>Agaricomycetes</taxon>
        <taxon>Cantharellales</taxon>
        <taxon>Botryobasidiaceae</taxon>
        <taxon>Botryobasidium</taxon>
    </lineage>
</organism>
<dbReference type="EMBL" id="KL198059">
    <property type="protein sequence ID" value="KDQ11302.1"/>
    <property type="molecule type" value="Genomic_DNA"/>
</dbReference>
<feature type="non-terminal residue" evidence="1">
    <location>
        <position position="1"/>
    </location>
</feature>
<feature type="non-terminal residue" evidence="1">
    <location>
        <position position="63"/>
    </location>
</feature>
<sequence length="63" mass="6645">VVFTTNRPDIPFPNPRYLALHAACAKVTRASGVAKSVDEILGDLEDSSVLSEDGSSTLLKSAL</sequence>
<dbReference type="OrthoDB" id="2104739at2759"/>
<keyword evidence="2" id="KW-1185">Reference proteome</keyword>
<dbReference type="HOGENOM" id="CLU_2891925_0_0_1"/>
<protein>
    <submittedName>
        <fullName evidence="1">Uncharacterized protein</fullName>
    </submittedName>
</protein>
<gene>
    <name evidence="1" type="ORF">BOTBODRAFT_89697</name>
</gene>
<evidence type="ECO:0000313" key="2">
    <source>
        <dbReference type="Proteomes" id="UP000027195"/>
    </source>
</evidence>
<reference evidence="2" key="1">
    <citation type="journal article" date="2014" name="Proc. Natl. Acad. Sci. U.S.A.">
        <title>Extensive sampling of basidiomycete genomes demonstrates inadequacy of the white-rot/brown-rot paradigm for wood decay fungi.</title>
        <authorList>
            <person name="Riley R."/>
            <person name="Salamov A.A."/>
            <person name="Brown D.W."/>
            <person name="Nagy L.G."/>
            <person name="Floudas D."/>
            <person name="Held B.W."/>
            <person name="Levasseur A."/>
            <person name="Lombard V."/>
            <person name="Morin E."/>
            <person name="Otillar R."/>
            <person name="Lindquist E.A."/>
            <person name="Sun H."/>
            <person name="LaButti K.M."/>
            <person name="Schmutz J."/>
            <person name="Jabbour D."/>
            <person name="Luo H."/>
            <person name="Baker S.E."/>
            <person name="Pisabarro A.G."/>
            <person name="Walton J.D."/>
            <person name="Blanchette R.A."/>
            <person name="Henrissat B."/>
            <person name="Martin F."/>
            <person name="Cullen D."/>
            <person name="Hibbett D.S."/>
            <person name="Grigoriev I.V."/>
        </authorList>
    </citation>
    <scope>NUCLEOTIDE SEQUENCE [LARGE SCALE GENOMIC DNA]</scope>
    <source>
        <strain evidence="2">FD-172 SS1</strain>
    </source>
</reference>
<dbReference type="AlphaFoldDB" id="A0A067MHC7"/>